<reference evidence="4" key="1">
    <citation type="submission" date="2021-01" db="EMBL/GenBank/DDBJ databases">
        <authorList>
            <person name="Corre E."/>
            <person name="Pelletier E."/>
            <person name="Niang G."/>
            <person name="Scheremetjew M."/>
            <person name="Finn R."/>
            <person name="Kale V."/>
            <person name="Holt S."/>
            <person name="Cochrane G."/>
            <person name="Meng A."/>
            <person name="Brown T."/>
            <person name="Cohen L."/>
        </authorList>
    </citation>
    <scope>NUCLEOTIDE SEQUENCE</scope>
    <source>
        <strain evidence="4">CCMP826</strain>
    </source>
</reference>
<feature type="coiled-coil region" evidence="1">
    <location>
        <begin position="91"/>
        <end position="190"/>
    </location>
</feature>
<feature type="transmembrane region" description="Helical" evidence="3">
    <location>
        <begin position="195"/>
        <end position="216"/>
    </location>
</feature>
<name>A0A7S2N1A0_9STRA</name>
<organism evidence="4">
    <name type="scientific">Helicotheca tamesis</name>
    <dbReference type="NCBI Taxonomy" id="374047"/>
    <lineage>
        <taxon>Eukaryota</taxon>
        <taxon>Sar</taxon>
        <taxon>Stramenopiles</taxon>
        <taxon>Ochrophyta</taxon>
        <taxon>Bacillariophyta</taxon>
        <taxon>Mediophyceae</taxon>
        <taxon>Lithodesmiophycidae</taxon>
        <taxon>Lithodesmiales</taxon>
        <taxon>Lithodesmiaceae</taxon>
        <taxon>Helicotheca</taxon>
    </lineage>
</organism>
<accession>A0A7S2N1A0</accession>
<protein>
    <submittedName>
        <fullName evidence="4">Uncharacterized protein</fullName>
    </submittedName>
</protein>
<proteinExistence type="predicted"/>
<evidence type="ECO:0000256" key="2">
    <source>
        <dbReference type="SAM" id="MobiDB-lite"/>
    </source>
</evidence>
<evidence type="ECO:0000256" key="1">
    <source>
        <dbReference type="SAM" id="Coils"/>
    </source>
</evidence>
<dbReference type="EMBL" id="HBGV01017521">
    <property type="protein sequence ID" value="CAD9513735.1"/>
    <property type="molecule type" value="Transcribed_RNA"/>
</dbReference>
<feature type="region of interest" description="Disordered" evidence="2">
    <location>
        <begin position="1"/>
        <end position="63"/>
    </location>
</feature>
<feature type="compositionally biased region" description="Basic and acidic residues" evidence="2">
    <location>
        <begin position="1"/>
        <end position="20"/>
    </location>
</feature>
<evidence type="ECO:0000313" key="4">
    <source>
        <dbReference type="EMBL" id="CAD9513735.1"/>
    </source>
</evidence>
<evidence type="ECO:0000256" key="3">
    <source>
        <dbReference type="SAM" id="Phobius"/>
    </source>
</evidence>
<gene>
    <name evidence="4" type="ORF">HTAM1171_LOCUS10814</name>
</gene>
<keyword evidence="3" id="KW-0812">Transmembrane</keyword>
<keyword evidence="3" id="KW-0472">Membrane</keyword>
<sequence>MPPRQDMSHRGDTEHTRERVFGSQEALIDSTGNTNNAEWDSPLNDRQHNNTAPVPHYGNSDQQSYANHNLSVIREGEASVGTEYAPRNTEVDALQEELKSTNDRLDNAQSSLQTLQWQLKYATDRLQLLSEERRRLEMRSDTLMEEKQALEGERDQLLKQSQQGGSQRLIENLTKKGERLRAERDMLKSKERKRMIFFVTTTIEFLAYCVAVGCVVKKASSWGVTSEVSDYVSNAISSWAH</sequence>
<keyword evidence="3" id="KW-1133">Transmembrane helix</keyword>
<dbReference type="AlphaFoldDB" id="A0A7S2N1A0"/>
<keyword evidence="1" id="KW-0175">Coiled coil</keyword>